<keyword evidence="1" id="KW-0472">Membrane</keyword>
<dbReference type="AlphaFoldDB" id="A0A9X3MX58"/>
<keyword evidence="1" id="KW-0812">Transmembrane</keyword>
<feature type="transmembrane region" description="Helical" evidence="1">
    <location>
        <begin position="60"/>
        <end position="77"/>
    </location>
</feature>
<keyword evidence="3" id="KW-1185">Reference proteome</keyword>
<evidence type="ECO:0000313" key="2">
    <source>
        <dbReference type="EMBL" id="MDA0164661.1"/>
    </source>
</evidence>
<dbReference type="EMBL" id="JAPDOD010000036">
    <property type="protein sequence ID" value="MDA0164661.1"/>
    <property type="molecule type" value="Genomic_DNA"/>
</dbReference>
<organism evidence="2 3">
    <name type="scientific">Solirubrobacter ginsenosidimutans</name>
    <dbReference type="NCBI Taxonomy" id="490573"/>
    <lineage>
        <taxon>Bacteria</taxon>
        <taxon>Bacillati</taxon>
        <taxon>Actinomycetota</taxon>
        <taxon>Thermoleophilia</taxon>
        <taxon>Solirubrobacterales</taxon>
        <taxon>Solirubrobacteraceae</taxon>
        <taxon>Solirubrobacter</taxon>
    </lineage>
</organism>
<dbReference type="RefSeq" id="WP_270043913.1">
    <property type="nucleotide sequence ID" value="NZ_JAPDOD010000036.1"/>
</dbReference>
<sequence length="137" mass="14413">MTERANTITIVGVAGIGLIHLLDSIDTFHETRWLFWAYVLLMAATLVVSAALLYAPDPRWLAAAAVVALLPLAGYILSRTTGLPGADDDVGNWTDPLGLASLWVEGAVLATSSAALALSPRRAPAPARPLTVTPLEN</sequence>
<gene>
    <name evidence="2" type="ORF">OM076_30620</name>
</gene>
<feature type="transmembrane region" description="Helical" evidence="1">
    <location>
        <begin position="97"/>
        <end position="118"/>
    </location>
</feature>
<keyword evidence="1" id="KW-1133">Transmembrane helix</keyword>
<feature type="transmembrane region" description="Helical" evidence="1">
    <location>
        <begin position="34"/>
        <end position="53"/>
    </location>
</feature>
<evidence type="ECO:0000313" key="3">
    <source>
        <dbReference type="Proteomes" id="UP001149140"/>
    </source>
</evidence>
<reference evidence="2" key="1">
    <citation type="submission" date="2022-10" db="EMBL/GenBank/DDBJ databases">
        <title>The WGS of Solirubrobacter ginsenosidimutans DSM 21036.</title>
        <authorList>
            <person name="Jiang Z."/>
        </authorList>
    </citation>
    <scope>NUCLEOTIDE SEQUENCE</scope>
    <source>
        <strain evidence="2">DSM 21036</strain>
    </source>
</reference>
<proteinExistence type="predicted"/>
<feature type="transmembrane region" description="Helical" evidence="1">
    <location>
        <begin position="5"/>
        <end position="22"/>
    </location>
</feature>
<name>A0A9X3MX58_9ACTN</name>
<comment type="caution">
    <text evidence="2">The sequence shown here is derived from an EMBL/GenBank/DDBJ whole genome shotgun (WGS) entry which is preliminary data.</text>
</comment>
<dbReference type="Proteomes" id="UP001149140">
    <property type="component" value="Unassembled WGS sequence"/>
</dbReference>
<protein>
    <submittedName>
        <fullName evidence="2">Uncharacterized protein</fullName>
    </submittedName>
</protein>
<accession>A0A9X3MX58</accession>
<evidence type="ECO:0000256" key="1">
    <source>
        <dbReference type="SAM" id="Phobius"/>
    </source>
</evidence>